<accession>A0A381MZ24</accession>
<dbReference type="InterPro" id="IPR015422">
    <property type="entry name" value="PyrdxlP-dep_Trfase_small"/>
</dbReference>
<keyword evidence="3" id="KW-0808">Transferase</keyword>
<gene>
    <name evidence="6" type="ORF">METZ01_LOCUS425</name>
</gene>
<proteinExistence type="predicted"/>
<keyword evidence="4" id="KW-0663">Pyridoxal phosphate</keyword>
<dbReference type="Pfam" id="PF00202">
    <property type="entry name" value="Aminotran_3"/>
    <property type="match status" value="1"/>
</dbReference>
<dbReference type="PANTHER" id="PTHR11986:SF113">
    <property type="entry name" value="SUCCINYLORNITHINE TRANSAMINASE"/>
    <property type="match status" value="1"/>
</dbReference>
<keyword evidence="2" id="KW-0032">Aminotransferase</keyword>
<feature type="non-terminal residue" evidence="6">
    <location>
        <position position="1"/>
    </location>
</feature>
<evidence type="ECO:0000256" key="5">
    <source>
        <dbReference type="SAM" id="MobiDB-lite"/>
    </source>
</evidence>
<dbReference type="AlphaFoldDB" id="A0A381MZ24"/>
<dbReference type="InterPro" id="IPR050103">
    <property type="entry name" value="Class-III_PLP-dep_AT"/>
</dbReference>
<reference evidence="6" key="1">
    <citation type="submission" date="2018-05" db="EMBL/GenBank/DDBJ databases">
        <authorList>
            <person name="Lanie J.A."/>
            <person name="Ng W.-L."/>
            <person name="Kazmierczak K.M."/>
            <person name="Andrzejewski T.M."/>
            <person name="Davidsen T.M."/>
            <person name="Wayne K.J."/>
            <person name="Tettelin H."/>
            <person name="Glass J.I."/>
            <person name="Rusch D."/>
            <person name="Podicherti R."/>
            <person name="Tsui H.-C.T."/>
            <person name="Winkler M.E."/>
        </authorList>
    </citation>
    <scope>NUCLEOTIDE SEQUENCE</scope>
</reference>
<dbReference type="NCBIfam" id="NF002325">
    <property type="entry name" value="PRK01278.1"/>
    <property type="match status" value="1"/>
</dbReference>
<dbReference type="InterPro" id="IPR015424">
    <property type="entry name" value="PyrdxlP-dep_Trfase"/>
</dbReference>
<sequence length="409" mass="44061">VTSSSNNGVAKGSVSKGSRDALWPNYQPPEDLIFSHGKGSELYTSDGDVYLDFLSGIAVTSFGHTHPHLVATLMEQVGKLWHLSNLFRIPAAEQLADRLTQNSFADKVFFANSGTEAVEAGIKAIRGYQVASGCRERYRIIGFTESFHGRTLAALAAAGNESQMKDFIPIDYGFDQVEWEDLDLLKQTIGPNTAGIVLEPVQGEGGIRPVSAGFMREVKSLCEEHGLVLMLDEVQCGIGRTGKLFAHMHSGVEPDVMALAKGLGGGFPVGACLTTEAVGKAMVVGTHGSTFGGNPLAMAVSNAVMDLLLEPGQLNEVVRKADYFRKHLQRLVEHFPKVVLSVHGLGLMVGLKCKVPNTDMLNKLREKKLVVGTSGSNMIRLLPPLNVSDEHLTNAVGIIEEALQEFHDA</sequence>
<dbReference type="GO" id="GO:0008483">
    <property type="term" value="F:transaminase activity"/>
    <property type="evidence" value="ECO:0007669"/>
    <property type="project" value="UniProtKB-KW"/>
</dbReference>
<dbReference type="InterPro" id="IPR049704">
    <property type="entry name" value="Aminotrans_3_PPA_site"/>
</dbReference>
<dbReference type="NCBIfam" id="TIGR00707">
    <property type="entry name" value="argD"/>
    <property type="match status" value="1"/>
</dbReference>
<dbReference type="Gene3D" id="3.40.640.10">
    <property type="entry name" value="Type I PLP-dependent aspartate aminotransferase-like (Major domain)"/>
    <property type="match status" value="1"/>
</dbReference>
<evidence type="ECO:0008006" key="7">
    <source>
        <dbReference type="Google" id="ProtNLM"/>
    </source>
</evidence>
<dbReference type="GO" id="GO:0006526">
    <property type="term" value="P:L-arginine biosynthetic process"/>
    <property type="evidence" value="ECO:0007669"/>
    <property type="project" value="UniProtKB-ARBA"/>
</dbReference>
<dbReference type="FunFam" id="3.40.640.10:FF:000004">
    <property type="entry name" value="Acetylornithine aminotransferase"/>
    <property type="match status" value="1"/>
</dbReference>
<evidence type="ECO:0000313" key="6">
    <source>
        <dbReference type="EMBL" id="SUZ47571.1"/>
    </source>
</evidence>
<organism evidence="6">
    <name type="scientific">marine metagenome</name>
    <dbReference type="NCBI Taxonomy" id="408172"/>
    <lineage>
        <taxon>unclassified sequences</taxon>
        <taxon>metagenomes</taxon>
        <taxon>ecological metagenomes</taxon>
    </lineage>
</organism>
<dbReference type="SUPFAM" id="SSF53383">
    <property type="entry name" value="PLP-dependent transferases"/>
    <property type="match status" value="1"/>
</dbReference>
<dbReference type="GO" id="GO:0030170">
    <property type="term" value="F:pyridoxal phosphate binding"/>
    <property type="evidence" value="ECO:0007669"/>
    <property type="project" value="InterPro"/>
</dbReference>
<dbReference type="InterPro" id="IPR015421">
    <property type="entry name" value="PyrdxlP-dep_Trfase_major"/>
</dbReference>
<evidence type="ECO:0000256" key="3">
    <source>
        <dbReference type="ARBA" id="ARBA00022679"/>
    </source>
</evidence>
<feature type="region of interest" description="Disordered" evidence="5">
    <location>
        <begin position="1"/>
        <end position="22"/>
    </location>
</feature>
<comment type="cofactor">
    <cofactor evidence="1">
        <name>pyridoxal 5'-phosphate</name>
        <dbReference type="ChEBI" id="CHEBI:597326"/>
    </cofactor>
</comment>
<dbReference type="PIRSF" id="PIRSF000521">
    <property type="entry name" value="Transaminase_4ab_Lys_Orn"/>
    <property type="match status" value="1"/>
</dbReference>
<dbReference type="PROSITE" id="PS00600">
    <property type="entry name" value="AA_TRANSFER_CLASS_3"/>
    <property type="match status" value="1"/>
</dbReference>
<protein>
    <recommendedName>
        <fullName evidence="7">Acetylornithine transaminase</fullName>
    </recommendedName>
</protein>
<name>A0A381MZ24_9ZZZZ</name>
<dbReference type="EMBL" id="UINC01000022">
    <property type="protein sequence ID" value="SUZ47571.1"/>
    <property type="molecule type" value="Genomic_DNA"/>
</dbReference>
<dbReference type="InterPro" id="IPR004636">
    <property type="entry name" value="AcOrn/SuccOrn_fam"/>
</dbReference>
<dbReference type="CDD" id="cd00610">
    <property type="entry name" value="OAT_like"/>
    <property type="match status" value="1"/>
</dbReference>
<dbReference type="PANTHER" id="PTHR11986">
    <property type="entry name" value="AMINOTRANSFERASE CLASS III"/>
    <property type="match status" value="1"/>
</dbReference>
<evidence type="ECO:0000256" key="4">
    <source>
        <dbReference type="ARBA" id="ARBA00022898"/>
    </source>
</evidence>
<evidence type="ECO:0000256" key="2">
    <source>
        <dbReference type="ARBA" id="ARBA00022576"/>
    </source>
</evidence>
<dbReference type="GO" id="GO:0042802">
    <property type="term" value="F:identical protein binding"/>
    <property type="evidence" value="ECO:0007669"/>
    <property type="project" value="TreeGrafter"/>
</dbReference>
<evidence type="ECO:0000256" key="1">
    <source>
        <dbReference type="ARBA" id="ARBA00001933"/>
    </source>
</evidence>
<dbReference type="InterPro" id="IPR005814">
    <property type="entry name" value="Aminotrans_3"/>
</dbReference>
<dbReference type="Gene3D" id="3.90.1150.10">
    <property type="entry name" value="Aspartate Aminotransferase, domain 1"/>
    <property type="match status" value="1"/>
</dbReference>